<evidence type="ECO:0000313" key="2">
    <source>
        <dbReference type="EMBL" id="ETS77945.1"/>
    </source>
</evidence>
<dbReference type="RefSeq" id="XP_007836779.1">
    <property type="nucleotide sequence ID" value="XM_007838588.1"/>
</dbReference>
<dbReference type="InParanoid" id="W3WVR5"/>
<dbReference type="KEGG" id="pfy:PFICI_10007"/>
<proteinExistence type="predicted"/>
<protein>
    <submittedName>
        <fullName evidence="2">Uncharacterized protein</fullName>
    </submittedName>
</protein>
<feature type="compositionally biased region" description="Basic and acidic residues" evidence="1">
    <location>
        <begin position="8"/>
        <end position="30"/>
    </location>
</feature>
<gene>
    <name evidence="2" type="ORF">PFICI_10007</name>
</gene>
<dbReference type="HOGENOM" id="CLU_669219_0_0_1"/>
<accession>W3WVR5</accession>
<reference evidence="3" key="1">
    <citation type="journal article" date="2015" name="BMC Genomics">
        <title>Genomic and transcriptomic analysis of the endophytic fungus Pestalotiopsis fici reveals its lifestyle and high potential for synthesis of natural products.</title>
        <authorList>
            <person name="Wang X."/>
            <person name="Zhang X."/>
            <person name="Liu L."/>
            <person name="Xiang M."/>
            <person name="Wang W."/>
            <person name="Sun X."/>
            <person name="Che Y."/>
            <person name="Guo L."/>
            <person name="Liu G."/>
            <person name="Guo L."/>
            <person name="Wang C."/>
            <person name="Yin W.B."/>
            <person name="Stadler M."/>
            <person name="Zhang X."/>
            <person name="Liu X."/>
        </authorList>
    </citation>
    <scope>NUCLEOTIDE SEQUENCE [LARGE SCALE GENOMIC DNA]</scope>
    <source>
        <strain evidence="3">W106-1 / CGMCC3.15140</strain>
    </source>
</reference>
<keyword evidence="3" id="KW-1185">Reference proteome</keyword>
<dbReference type="EMBL" id="KI912115">
    <property type="protein sequence ID" value="ETS77945.1"/>
    <property type="molecule type" value="Genomic_DNA"/>
</dbReference>
<dbReference type="OrthoDB" id="4755094at2759"/>
<evidence type="ECO:0000256" key="1">
    <source>
        <dbReference type="SAM" id="MobiDB-lite"/>
    </source>
</evidence>
<dbReference type="Proteomes" id="UP000030651">
    <property type="component" value="Unassembled WGS sequence"/>
</dbReference>
<dbReference type="AlphaFoldDB" id="W3WVR5"/>
<feature type="compositionally biased region" description="Low complexity" evidence="1">
    <location>
        <begin position="38"/>
        <end position="49"/>
    </location>
</feature>
<feature type="region of interest" description="Disordered" evidence="1">
    <location>
        <begin position="1"/>
        <end position="57"/>
    </location>
</feature>
<evidence type="ECO:0000313" key="3">
    <source>
        <dbReference type="Proteomes" id="UP000030651"/>
    </source>
</evidence>
<organism evidence="2 3">
    <name type="scientific">Pestalotiopsis fici (strain W106-1 / CGMCC3.15140)</name>
    <dbReference type="NCBI Taxonomy" id="1229662"/>
    <lineage>
        <taxon>Eukaryota</taxon>
        <taxon>Fungi</taxon>
        <taxon>Dikarya</taxon>
        <taxon>Ascomycota</taxon>
        <taxon>Pezizomycotina</taxon>
        <taxon>Sordariomycetes</taxon>
        <taxon>Xylariomycetidae</taxon>
        <taxon>Amphisphaeriales</taxon>
        <taxon>Sporocadaceae</taxon>
        <taxon>Pestalotiopsis</taxon>
    </lineage>
</organism>
<dbReference type="GeneID" id="19275020"/>
<sequence>MSSVSKMQLERDAAAKENGDLRQRMDEIHTLSELQDPTSSSSSKTGTSGDATKENRKMRKDIEQLQKRLEEAQTALIAHGTTVVPDERNECLSGEAGKGFTEVIEDAMAWVFDFVWTDDIADDATPISDRARDPAYEASVRAFKELCDQYPEYRIHSRFHEKEETALQGLLIRMVHSRIFDSALGGVNTVTEDKIKAVLTSLEENSKPKMTEYECRMWYANALHGMKMHPKYVKAAEDRVAAVAKEVLLPLTVFIDPTRLDDASRSLQQTVIAPALDLQGRISCTAPTGMNTDYTEFIDGEENEGKPGYVRQWDTTAPSFFDHAAGLQLRNVDNKPVDISKAMVETIKTKLVKHCVLAPGLTIWTPQGYKGASAPSTAVTLVKERVEVSWGTVGTRRASSFLDELYAMAKA</sequence>
<name>W3WVR5_PESFW</name>